<dbReference type="GO" id="GO:0016740">
    <property type="term" value="F:transferase activity"/>
    <property type="evidence" value="ECO:0007669"/>
    <property type="project" value="InterPro"/>
</dbReference>
<dbReference type="AlphaFoldDB" id="A0A4P6P3W7"/>
<protein>
    <recommendedName>
        <fullName evidence="5">Chloramphenicol phosphotransferase</fullName>
    </recommendedName>
</protein>
<proteinExistence type="predicted"/>
<evidence type="ECO:0000313" key="3">
    <source>
        <dbReference type="EMBL" id="QBG36131.1"/>
    </source>
</evidence>
<name>A0A4P6P3W7_9GAMM</name>
<reference evidence="3 4" key="1">
    <citation type="submission" date="2018-12" db="EMBL/GenBank/DDBJ databases">
        <title>Complete genome of Litorilituus sediminis.</title>
        <authorList>
            <person name="Liu A."/>
            <person name="Rong J."/>
        </authorList>
    </citation>
    <scope>NUCLEOTIDE SEQUENCE [LARGE SCALE GENOMIC DNA]</scope>
    <source>
        <strain evidence="3 4">JCM 17549</strain>
    </source>
</reference>
<dbReference type="EMBL" id="CP034759">
    <property type="protein sequence ID" value="QBG36131.1"/>
    <property type="molecule type" value="Genomic_DNA"/>
</dbReference>
<keyword evidence="4" id="KW-1185">Reference proteome</keyword>
<evidence type="ECO:0000256" key="2">
    <source>
        <dbReference type="PIRSR" id="PIRSR007531-2"/>
    </source>
</evidence>
<feature type="active site" evidence="1">
    <location>
        <position position="37"/>
    </location>
</feature>
<dbReference type="KEGG" id="lsd:EMK97_10620"/>
<sequence length="162" mass="17864">MNGNVIILNGASSAGKTTLSRCLQSTFSEVYLVCSLDAFWNMTPYDIPAGSKNFPNMKLALAKSVKALAETGHNVIVDIVFCGEKTYREMTSELSQLNLTLVKVECSLEELEKRELARGNRKVGLASSQYESVHRGVLYDLTVNTEKYSPEQCAQAILDSMD</sequence>
<dbReference type="Gene3D" id="3.40.50.300">
    <property type="entry name" value="P-loop containing nucleotide triphosphate hydrolases"/>
    <property type="match status" value="1"/>
</dbReference>
<feature type="binding site" evidence="2">
    <location>
        <begin position="10"/>
        <end position="17"/>
    </location>
    <ligand>
        <name>ATP</name>
        <dbReference type="ChEBI" id="CHEBI:30616"/>
    </ligand>
</feature>
<gene>
    <name evidence="3" type="ORF">EMK97_10620</name>
</gene>
<dbReference type="OrthoDB" id="1493892at2"/>
<evidence type="ECO:0000313" key="4">
    <source>
        <dbReference type="Proteomes" id="UP000290244"/>
    </source>
</evidence>
<dbReference type="RefSeq" id="WP_130601986.1">
    <property type="nucleotide sequence ID" value="NZ_CP034759.1"/>
</dbReference>
<dbReference type="InterPro" id="IPR027417">
    <property type="entry name" value="P-loop_NTPase"/>
</dbReference>
<dbReference type="GO" id="GO:0005524">
    <property type="term" value="F:ATP binding"/>
    <property type="evidence" value="ECO:0007669"/>
    <property type="project" value="InterPro"/>
</dbReference>
<evidence type="ECO:0000256" key="1">
    <source>
        <dbReference type="PIRSR" id="PIRSR007531-1"/>
    </source>
</evidence>
<accession>A0A4P6P3W7</accession>
<dbReference type="SUPFAM" id="SSF52540">
    <property type="entry name" value="P-loop containing nucleoside triphosphate hydrolases"/>
    <property type="match status" value="1"/>
</dbReference>
<dbReference type="PIRSF" id="PIRSF007531">
    <property type="entry name" value="CPT"/>
    <property type="match status" value="1"/>
</dbReference>
<organism evidence="3 4">
    <name type="scientific">Litorilituus sediminis</name>
    <dbReference type="NCBI Taxonomy" id="718192"/>
    <lineage>
        <taxon>Bacteria</taxon>
        <taxon>Pseudomonadati</taxon>
        <taxon>Pseudomonadota</taxon>
        <taxon>Gammaproteobacteria</taxon>
        <taxon>Alteromonadales</taxon>
        <taxon>Colwelliaceae</taxon>
        <taxon>Litorilituus</taxon>
    </lineage>
</organism>
<evidence type="ECO:0008006" key="5">
    <source>
        <dbReference type="Google" id="ProtNLM"/>
    </source>
</evidence>
<dbReference type="Proteomes" id="UP000290244">
    <property type="component" value="Chromosome"/>
</dbReference>
<dbReference type="Pfam" id="PF07931">
    <property type="entry name" value="CPT"/>
    <property type="match status" value="1"/>
</dbReference>
<dbReference type="InterPro" id="IPR012853">
    <property type="entry name" value="CPT"/>
</dbReference>